<accession>A0ABQ2WB59</accession>
<sequence>MSHHTFAAALRGSAFQLEGPCSLQVRDGRIAEVTRTAHTTATREKRLVMPALANAHDHGRPLSTSSFGAAGKPLETWLLRLAVMPSVDPYVAACAAFGRAAEGGCAAVMMHCTRPQGLDSLVDEVRKVAQAAQDVGIRLTFAVGMRDRNPLVYGDHGALAAQLAQEEQHVIQRYFSLPSMTPAEQVRQVEAMAASLEGLALNLQFGPTGVQWCSDELLREIADASAQSGRRVHMHLLETRYQREWADHHFPQGIVQYLADIGLLSPRLTLAHCVWARPEELEQIAAAGATIAVNTSSNLHLRSGIAPVGNMWQTGCKVAMGIDGCALDEDDDALREVRLNALLHAPPGFSDDATRQRMLTAATSVGRMSLGWEHPALLEQGDVADWITLDLDRLNGDDLMKVDSVDLLFARATRSHLDSVVVSGKQIVERGKLMTLDLEQVHEELRDMYRHALHQRADLQRAWPAIEHHVAAYYRDRMGCC</sequence>
<comment type="similarity">
    <text evidence="1">Belongs to the metallo-dependent hydrolases superfamily. ATZ/TRZ family.</text>
</comment>
<reference evidence="5" key="1">
    <citation type="journal article" date="2019" name="Int. J. Syst. Evol. Microbiol.">
        <title>The Global Catalogue of Microorganisms (GCM) 10K type strain sequencing project: providing services to taxonomists for standard genome sequencing and annotation.</title>
        <authorList>
            <consortium name="The Broad Institute Genomics Platform"/>
            <consortium name="The Broad Institute Genome Sequencing Center for Infectious Disease"/>
            <person name="Wu L."/>
            <person name="Ma J."/>
        </authorList>
    </citation>
    <scope>NUCLEOTIDE SEQUENCE [LARGE SCALE GENOMIC DNA]</scope>
    <source>
        <strain evidence="5">KCTC 22157</strain>
    </source>
</reference>
<dbReference type="Gene3D" id="3.20.20.140">
    <property type="entry name" value="Metal-dependent hydrolases"/>
    <property type="match status" value="1"/>
</dbReference>
<evidence type="ECO:0000256" key="1">
    <source>
        <dbReference type="ARBA" id="ARBA00006745"/>
    </source>
</evidence>
<dbReference type="SUPFAM" id="SSF51556">
    <property type="entry name" value="Metallo-dependent hydrolases"/>
    <property type="match status" value="1"/>
</dbReference>
<evidence type="ECO:0000313" key="4">
    <source>
        <dbReference type="EMBL" id="GGW47846.1"/>
    </source>
</evidence>
<evidence type="ECO:0000259" key="3">
    <source>
        <dbReference type="Pfam" id="PF01979"/>
    </source>
</evidence>
<dbReference type="Pfam" id="PF01979">
    <property type="entry name" value="Amidohydro_1"/>
    <property type="match status" value="1"/>
</dbReference>
<dbReference type="InterPro" id="IPR011059">
    <property type="entry name" value="Metal-dep_hydrolase_composite"/>
</dbReference>
<dbReference type="PANTHER" id="PTHR43794">
    <property type="entry name" value="AMINOHYDROLASE SSNA-RELATED"/>
    <property type="match status" value="1"/>
</dbReference>
<evidence type="ECO:0000313" key="5">
    <source>
        <dbReference type="Proteomes" id="UP000647585"/>
    </source>
</evidence>
<feature type="domain" description="Amidohydrolase-related" evidence="3">
    <location>
        <begin position="47"/>
        <end position="426"/>
    </location>
</feature>
<dbReference type="RefSeq" id="WP_193460955.1">
    <property type="nucleotide sequence ID" value="NZ_BMXO01000001.1"/>
</dbReference>
<keyword evidence="2" id="KW-0378">Hydrolase</keyword>
<dbReference type="PANTHER" id="PTHR43794:SF11">
    <property type="entry name" value="AMIDOHYDROLASE-RELATED DOMAIN-CONTAINING PROTEIN"/>
    <property type="match status" value="1"/>
</dbReference>
<dbReference type="InterPro" id="IPR032466">
    <property type="entry name" value="Metal_Hydrolase"/>
</dbReference>
<dbReference type="Proteomes" id="UP000647585">
    <property type="component" value="Unassembled WGS sequence"/>
</dbReference>
<keyword evidence="5" id="KW-1185">Reference proteome</keyword>
<comment type="caution">
    <text evidence="4">The sequence shown here is derived from an EMBL/GenBank/DDBJ whole genome shotgun (WGS) entry which is preliminary data.</text>
</comment>
<evidence type="ECO:0000256" key="2">
    <source>
        <dbReference type="ARBA" id="ARBA00022801"/>
    </source>
</evidence>
<dbReference type="InterPro" id="IPR006680">
    <property type="entry name" value="Amidohydro-rel"/>
</dbReference>
<gene>
    <name evidence="4" type="ORF">GCM10007158_06170</name>
</gene>
<dbReference type="EMBL" id="BMXO01000001">
    <property type="protein sequence ID" value="GGW47846.1"/>
    <property type="molecule type" value="Genomic_DNA"/>
</dbReference>
<name>A0ABQ2WB59_9GAMM</name>
<dbReference type="SUPFAM" id="SSF51338">
    <property type="entry name" value="Composite domain of metallo-dependent hydrolases"/>
    <property type="match status" value="1"/>
</dbReference>
<proteinExistence type="inferred from homology"/>
<organism evidence="4 5">
    <name type="scientific">Halomonas johnsoniae</name>
    <dbReference type="NCBI Taxonomy" id="502832"/>
    <lineage>
        <taxon>Bacteria</taxon>
        <taxon>Pseudomonadati</taxon>
        <taxon>Pseudomonadota</taxon>
        <taxon>Gammaproteobacteria</taxon>
        <taxon>Oceanospirillales</taxon>
        <taxon>Halomonadaceae</taxon>
        <taxon>Halomonas</taxon>
    </lineage>
</organism>
<protein>
    <submittedName>
        <fullName evidence="4">N-ethylammeline chlorohydrolase</fullName>
    </submittedName>
</protein>
<dbReference type="InterPro" id="IPR050287">
    <property type="entry name" value="MTA/SAH_deaminase"/>
</dbReference>